<evidence type="ECO:0000313" key="8">
    <source>
        <dbReference type="Proteomes" id="UP001149813"/>
    </source>
</evidence>
<dbReference type="InterPro" id="IPR024512">
    <property type="entry name" value="Ser_palmitoyltrfase_ssu-like"/>
</dbReference>
<dbReference type="Pfam" id="PF11779">
    <property type="entry name" value="SPT_ssu-like"/>
    <property type="match status" value="2"/>
</dbReference>
<dbReference type="OrthoDB" id="202672at2759"/>
<evidence type="ECO:0000256" key="1">
    <source>
        <dbReference type="ARBA" id="ARBA00004477"/>
    </source>
</evidence>
<feature type="transmembrane region" description="Helical" evidence="6">
    <location>
        <begin position="107"/>
        <end position="125"/>
    </location>
</feature>
<keyword evidence="3" id="KW-0256">Endoplasmic reticulum</keyword>
<dbReference type="PANTHER" id="PTHR33727">
    <property type="entry name" value="OS07G0446900 PROTEIN"/>
    <property type="match status" value="1"/>
</dbReference>
<sequence length="144" mass="16335">MSSKFALNPADVATTDRYDPSNNIYPKTIMDKIRRLHYTFGITTGFILLDPWEMVIMNIIILLCLSFILLAVIPGFLSVFRALYYLKLNYQYEVTTGLYMLESWEKYIVNGVVCAGFALVAYATINHLPSQSVSLLQQLSAYTA</sequence>
<proteinExistence type="predicted"/>
<keyword evidence="8" id="KW-1185">Reference proteome</keyword>
<accession>A0A9W7Y2U7</accession>
<dbReference type="EMBL" id="JANBOJ010000046">
    <property type="protein sequence ID" value="KAJ1723981.1"/>
    <property type="molecule type" value="Genomic_DNA"/>
</dbReference>
<evidence type="ECO:0000256" key="3">
    <source>
        <dbReference type="ARBA" id="ARBA00022824"/>
    </source>
</evidence>
<organism evidence="7 8">
    <name type="scientific">Coemansia erecta</name>
    <dbReference type="NCBI Taxonomy" id="147472"/>
    <lineage>
        <taxon>Eukaryota</taxon>
        <taxon>Fungi</taxon>
        <taxon>Fungi incertae sedis</taxon>
        <taxon>Zoopagomycota</taxon>
        <taxon>Kickxellomycotina</taxon>
        <taxon>Kickxellomycetes</taxon>
        <taxon>Kickxellales</taxon>
        <taxon>Kickxellaceae</taxon>
        <taxon>Coemansia</taxon>
    </lineage>
</organism>
<evidence type="ECO:0000256" key="5">
    <source>
        <dbReference type="ARBA" id="ARBA00023136"/>
    </source>
</evidence>
<dbReference type="AlphaFoldDB" id="A0A9W7Y2U7"/>
<feature type="transmembrane region" description="Helical" evidence="6">
    <location>
        <begin position="55"/>
        <end position="86"/>
    </location>
</feature>
<protein>
    <submittedName>
        <fullName evidence="7">Uncharacterized protein</fullName>
    </submittedName>
</protein>
<dbReference type="PANTHER" id="PTHR33727:SF5">
    <property type="entry name" value="PROTEIN, PUTATIVE (DUF3317)-RELATED"/>
    <property type="match status" value="1"/>
</dbReference>
<keyword evidence="4 6" id="KW-1133">Transmembrane helix</keyword>
<evidence type="ECO:0000256" key="4">
    <source>
        <dbReference type="ARBA" id="ARBA00022989"/>
    </source>
</evidence>
<dbReference type="Proteomes" id="UP001149813">
    <property type="component" value="Unassembled WGS sequence"/>
</dbReference>
<evidence type="ECO:0000256" key="6">
    <source>
        <dbReference type="SAM" id="Phobius"/>
    </source>
</evidence>
<reference evidence="7" key="1">
    <citation type="submission" date="2022-07" db="EMBL/GenBank/DDBJ databases">
        <title>Phylogenomic reconstructions and comparative analyses of Kickxellomycotina fungi.</title>
        <authorList>
            <person name="Reynolds N.K."/>
            <person name="Stajich J.E."/>
            <person name="Barry K."/>
            <person name="Grigoriev I.V."/>
            <person name="Crous P."/>
            <person name="Smith M.E."/>
        </authorList>
    </citation>
    <scope>NUCLEOTIDE SEQUENCE</scope>
    <source>
        <strain evidence="7">NBRC 32514</strain>
    </source>
</reference>
<evidence type="ECO:0000313" key="7">
    <source>
        <dbReference type="EMBL" id="KAJ1723981.1"/>
    </source>
</evidence>
<dbReference type="GO" id="GO:0005789">
    <property type="term" value="C:endoplasmic reticulum membrane"/>
    <property type="evidence" value="ECO:0007669"/>
    <property type="project" value="UniProtKB-SubCell"/>
</dbReference>
<comment type="subcellular location">
    <subcellularLocation>
        <location evidence="1">Endoplasmic reticulum membrane</location>
        <topology evidence="1">Multi-pass membrane protein</topology>
    </subcellularLocation>
</comment>
<keyword evidence="5 6" id="KW-0472">Membrane</keyword>
<keyword evidence="2 6" id="KW-0812">Transmembrane</keyword>
<name>A0A9W7Y2U7_9FUNG</name>
<comment type="caution">
    <text evidence="7">The sequence shown here is derived from an EMBL/GenBank/DDBJ whole genome shotgun (WGS) entry which is preliminary data.</text>
</comment>
<evidence type="ECO:0000256" key="2">
    <source>
        <dbReference type="ARBA" id="ARBA00022692"/>
    </source>
</evidence>
<gene>
    <name evidence="7" type="ORF">LPJ53_001737</name>
</gene>